<keyword evidence="2" id="KW-1185">Reference proteome</keyword>
<organism evidence="1 2">
    <name type="scientific">Populus trichocarpa</name>
    <name type="common">Western balsam poplar</name>
    <name type="synonym">Populus balsamifera subsp. trichocarpa</name>
    <dbReference type="NCBI Taxonomy" id="3694"/>
    <lineage>
        <taxon>Eukaryota</taxon>
        <taxon>Viridiplantae</taxon>
        <taxon>Streptophyta</taxon>
        <taxon>Embryophyta</taxon>
        <taxon>Tracheophyta</taxon>
        <taxon>Spermatophyta</taxon>
        <taxon>Magnoliopsida</taxon>
        <taxon>eudicotyledons</taxon>
        <taxon>Gunneridae</taxon>
        <taxon>Pentapetalae</taxon>
        <taxon>rosids</taxon>
        <taxon>fabids</taxon>
        <taxon>Malpighiales</taxon>
        <taxon>Salicaceae</taxon>
        <taxon>Saliceae</taxon>
        <taxon>Populus</taxon>
    </lineage>
</organism>
<dbReference type="Proteomes" id="UP000006729">
    <property type="component" value="Chromosome 18"/>
</dbReference>
<proteinExistence type="predicted"/>
<dbReference type="EMBL" id="CM009307">
    <property type="protein sequence ID" value="KAI9378415.1"/>
    <property type="molecule type" value="Genomic_DNA"/>
</dbReference>
<reference evidence="1 2" key="1">
    <citation type="journal article" date="2006" name="Science">
        <title>The genome of black cottonwood, Populus trichocarpa (Torr. &amp; Gray).</title>
        <authorList>
            <person name="Tuskan G.A."/>
            <person name="Difazio S."/>
            <person name="Jansson S."/>
            <person name="Bohlmann J."/>
            <person name="Grigoriev I."/>
            <person name="Hellsten U."/>
            <person name="Putnam N."/>
            <person name="Ralph S."/>
            <person name="Rombauts S."/>
            <person name="Salamov A."/>
            <person name="Schein J."/>
            <person name="Sterck L."/>
            <person name="Aerts A."/>
            <person name="Bhalerao R.R."/>
            <person name="Bhalerao R.P."/>
            <person name="Blaudez D."/>
            <person name="Boerjan W."/>
            <person name="Brun A."/>
            <person name="Brunner A."/>
            <person name="Busov V."/>
            <person name="Campbell M."/>
            <person name="Carlson J."/>
            <person name="Chalot M."/>
            <person name="Chapman J."/>
            <person name="Chen G.L."/>
            <person name="Cooper D."/>
            <person name="Coutinho P.M."/>
            <person name="Couturier J."/>
            <person name="Covert S."/>
            <person name="Cronk Q."/>
            <person name="Cunningham R."/>
            <person name="Davis J."/>
            <person name="Degroeve S."/>
            <person name="Dejardin A."/>
            <person name="Depamphilis C."/>
            <person name="Detter J."/>
            <person name="Dirks B."/>
            <person name="Dubchak I."/>
            <person name="Duplessis S."/>
            <person name="Ehlting J."/>
            <person name="Ellis B."/>
            <person name="Gendler K."/>
            <person name="Goodstein D."/>
            <person name="Gribskov M."/>
            <person name="Grimwood J."/>
            <person name="Groover A."/>
            <person name="Gunter L."/>
            <person name="Hamberger B."/>
            <person name="Heinze B."/>
            <person name="Helariutta Y."/>
            <person name="Henrissat B."/>
            <person name="Holligan D."/>
            <person name="Holt R."/>
            <person name="Huang W."/>
            <person name="Islam-Faridi N."/>
            <person name="Jones S."/>
            <person name="Jones-Rhoades M."/>
            <person name="Jorgensen R."/>
            <person name="Joshi C."/>
            <person name="Kangasjarvi J."/>
            <person name="Karlsson J."/>
            <person name="Kelleher C."/>
            <person name="Kirkpatrick R."/>
            <person name="Kirst M."/>
            <person name="Kohler A."/>
            <person name="Kalluri U."/>
            <person name="Larimer F."/>
            <person name="Leebens-Mack J."/>
            <person name="Leple J.C."/>
            <person name="Locascio P."/>
            <person name="Lou Y."/>
            <person name="Lucas S."/>
            <person name="Martin F."/>
            <person name="Montanini B."/>
            <person name="Napoli C."/>
            <person name="Nelson D.R."/>
            <person name="Nelson C."/>
            <person name="Nieminen K."/>
            <person name="Nilsson O."/>
            <person name="Pereda V."/>
            <person name="Peter G."/>
            <person name="Philippe R."/>
            <person name="Pilate G."/>
            <person name="Poliakov A."/>
            <person name="Razumovskaya J."/>
            <person name="Richardson P."/>
            <person name="Rinaldi C."/>
            <person name="Ritland K."/>
            <person name="Rouze P."/>
            <person name="Ryaboy D."/>
            <person name="Schmutz J."/>
            <person name="Schrader J."/>
            <person name="Segerman B."/>
            <person name="Shin H."/>
            <person name="Siddiqui A."/>
            <person name="Sterky F."/>
            <person name="Terry A."/>
            <person name="Tsai C.J."/>
            <person name="Uberbacher E."/>
            <person name="Unneberg P."/>
            <person name="Vahala J."/>
            <person name="Wall K."/>
            <person name="Wessler S."/>
            <person name="Yang G."/>
            <person name="Yin T."/>
            <person name="Douglas C."/>
            <person name="Marra M."/>
            <person name="Sandberg G."/>
            <person name="Van de Peer Y."/>
            <person name="Rokhsar D."/>
        </authorList>
    </citation>
    <scope>NUCLEOTIDE SEQUENCE [LARGE SCALE GENOMIC DNA]</scope>
    <source>
        <strain evidence="2">cv. Nisqually</strain>
    </source>
</reference>
<accession>A0ACC0RPE1</accession>
<name>A0ACC0RPE1_POPTR</name>
<comment type="caution">
    <text evidence="1">The sequence shown here is derived from an EMBL/GenBank/DDBJ whole genome shotgun (WGS) entry which is preliminary data.</text>
</comment>
<evidence type="ECO:0000313" key="2">
    <source>
        <dbReference type="Proteomes" id="UP000006729"/>
    </source>
</evidence>
<sequence>MQIQYFLNAETTLMVKMLKITILLKLLDKKSQPSCNTLECPLSLQSSNSKLQITLLLQCTRFKGTATLGSRGDYRYPDELARWTKSFRESASESQVSLLRLLGWHKIPPHFTLCKNNDKCPVEMRREDGS</sequence>
<evidence type="ECO:0000313" key="1">
    <source>
        <dbReference type="EMBL" id="KAI9378415.1"/>
    </source>
</evidence>
<gene>
    <name evidence="1" type="ORF">POPTR_018G088050v4</name>
</gene>
<protein>
    <submittedName>
        <fullName evidence="1">Uncharacterized protein</fullName>
    </submittedName>
</protein>